<evidence type="ECO:0000313" key="1">
    <source>
        <dbReference type="EMBL" id="GGF53168.1"/>
    </source>
</evidence>
<evidence type="ECO:0000313" key="2">
    <source>
        <dbReference type="Proteomes" id="UP000606044"/>
    </source>
</evidence>
<evidence type="ECO:0008006" key="3">
    <source>
        <dbReference type="Google" id="ProtNLM"/>
    </source>
</evidence>
<gene>
    <name evidence="1" type="ORF">GCM10007301_10780</name>
</gene>
<dbReference type="InterPro" id="IPR053745">
    <property type="entry name" value="Viral_Tail_Comp_sf"/>
</dbReference>
<keyword evidence="2" id="KW-1185">Reference proteome</keyword>
<name>A0A917BQX9_9HYPH</name>
<reference evidence="1" key="2">
    <citation type="submission" date="2020-09" db="EMBL/GenBank/DDBJ databases">
        <authorList>
            <person name="Sun Q."/>
            <person name="Sedlacek I."/>
        </authorList>
    </citation>
    <scope>NUCLEOTIDE SEQUENCE</scope>
    <source>
        <strain evidence="1">CCM 7897</strain>
    </source>
</reference>
<dbReference type="InterPro" id="IPR021508">
    <property type="entry name" value="Gp17-like"/>
</dbReference>
<sequence>MSTPISAAHALRRALRARLLVDTPLAALVGARVHDVPPADVVFPFVTLGEAVVSDWSTATEGGSEQALTLHVFSRQGGRAEASTICAAVQEALHDAPLALEGHRLANLRATTAEVRRDGDGRTFHGLVRFRAITEPLT</sequence>
<dbReference type="Proteomes" id="UP000606044">
    <property type="component" value="Unassembled WGS sequence"/>
</dbReference>
<proteinExistence type="predicted"/>
<dbReference type="Pfam" id="PF11367">
    <property type="entry name" value="Tail_completion_gp17"/>
    <property type="match status" value="1"/>
</dbReference>
<dbReference type="AlphaFoldDB" id="A0A917BQX9"/>
<comment type="caution">
    <text evidence="1">The sequence shown here is derived from an EMBL/GenBank/DDBJ whole genome shotgun (WGS) entry which is preliminary data.</text>
</comment>
<accession>A0A917BQX9</accession>
<dbReference type="EMBL" id="BMCT01000001">
    <property type="protein sequence ID" value="GGF53168.1"/>
    <property type="molecule type" value="Genomic_DNA"/>
</dbReference>
<dbReference type="RefSeq" id="WP_188576063.1">
    <property type="nucleotide sequence ID" value="NZ_BMCT01000001.1"/>
</dbReference>
<reference evidence="1" key="1">
    <citation type="journal article" date="2014" name="Int. J. Syst. Evol. Microbiol.">
        <title>Complete genome sequence of Corynebacterium casei LMG S-19264T (=DSM 44701T), isolated from a smear-ripened cheese.</title>
        <authorList>
            <consortium name="US DOE Joint Genome Institute (JGI-PGF)"/>
            <person name="Walter F."/>
            <person name="Albersmeier A."/>
            <person name="Kalinowski J."/>
            <person name="Ruckert C."/>
        </authorList>
    </citation>
    <scope>NUCLEOTIDE SEQUENCE</scope>
    <source>
        <strain evidence="1">CCM 7897</strain>
    </source>
</reference>
<protein>
    <recommendedName>
        <fullName evidence="3">DUF3168 domain-containing protein</fullName>
    </recommendedName>
</protein>
<organism evidence="1 2">
    <name type="scientific">Azorhizobium oxalatiphilum</name>
    <dbReference type="NCBI Taxonomy" id="980631"/>
    <lineage>
        <taxon>Bacteria</taxon>
        <taxon>Pseudomonadati</taxon>
        <taxon>Pseudomonadota</taxon>
        <taxon>Alphaproteobacteria</taxon>
        <taxon>Hyphomicrobiales</taxon>
        <taxon>Xanthobacteraceae</taxon>
        <taxon>Azorhizobium</taxon>
    </lineage>
</organism>
<dbReference type="Gene3D" id="3.30.2000.30">
    <property type="match status" value="1"/>
</dbReference>